<proteinExistence type="predicted"/>
<feature type="region of interest" description="Disordered" evidence="1">
    <location>
        <begin position="1"/>
        <end position="30"/>
    </location>
</feature>
<evidence type="ECO:0000313" key="2">
    <source>
        <dbReference type="EMBL" id="CAE0257483.1"/>
    </source>
</evidence>
<sequence>MVKIEEASSDEESGPRTYQRRPDVVNDGGIDVRQQRAVIEQMEPQQERADPFDANQMNSSIYGAGKPSLFSNGVPSTSDFLPDNAEDPFGTDAAHQNVEMQFAAAQEYWGGMWKSMLQSIDTLFDRILSSIGWKKRHE</sequence>
<name>A0A7S3DGZ7_9EUKA</name>
<dbReference type="EMBL" id="HBIB01030494">
    <property type="protein sequence ID" value="CAE0257483.1"/>
    <property type="molecule type" value="Transcribed_RNA"/>
</dbReference>
<evidence type="ECO:0000256" key="1">
    <source>
        <dbReference type="SAM" id="MobiDB-lite"/>
    </source>
</evidence>
<accession>A0A7S3DGZ7</accession>
<organism evidence="2">
    <name type="scientific">Palpitomonas bilix</name>
    <dbReference type="NCBI Taxonomy" id="652834"/>
    <lineage>
        <taxon>Eukaryota</taxon>
        <taxon>Eukaryota incertae sedis</taxon>
    </lineage>
</organism>
<reference evidence="2" key="1">
    <citation type="submission" date="2021-01" db="EMBL/GenBank/DDBJ databases">
        <authorList>
            <person name="Corre E."/>
            <person name="Pelletier E."/>
            <person name="Niang G."/>
            <person name="Scheremetjew M."/>
            <person name="Finn R."/>
            <person name="Kale V."/>
            <person name="Holt S."/>
            <person name="Cochrane G."/>
            <person name="Meng A."/>
            <person name="Brown T."/>
            <person name="Cohen L."/>
        </authorList>
    </citation>
    <scope>NUCLEOTIDE SEQUENCE</scope>
    <source>
        <strain evidence="2">NIES-2562</strain>
    </source>
</reference>
<dbReference type="AlphaFoldDB" id="A0A7S3DGZ7"/>
<protein>
    <submittedName>
        <fullName evidence="2">Uncharacterized protein</fullName>
    </submittedName>
</protein>
<gene>
    <name evidence="2" type="ORF">PBIL07802_LOCUS19742</name>
</gene>